<keyword evidence="8" id="KW-1185">Reference proteome</keyword>
<dbReference type="SUPFAM" id="SSF53383">
    <property type="entry name" value="PLP-dependent transferases"/>
    <property type="match status" value="1"/>
</dbReference>
<dbReference type="InterPro" id="IPR015421">
    <property type="entry name" value="PyrdxlP-dep_Trfase_major"/>
</dbReference>
<evidence type="ECO:0000256" key="4">
    <source>
        <dbReference type="ARBA" id="ARBA00022898"/>
    </source>
</evidence>
<evidence type="ECO:0000256" key="5">
    <source>
        <dbReference type="ARBA" id="ARBA00023239"/>
    </source>
</evidence>
<evidence type="ECO:0000313" key="7">
    <source>
        <dbReference type="EMBL" id="KAL3688218.1"/>
    </source>
</evidence>
<sequence>MGKGMSNEIFTDHDHSVNGKSLEILSNRGSDSLTEPWKQPGSDYPCTPGLLAIDDLHKLSQIALLKNPAGATPNAGSRQPDELLRVCEYELFKLQQPHDTNVSEEKRQLALSVTRRFYGRIKTNFFGFQAVISPSYSHLSDFLDIHVNNVGDPFATGRSLNQSKFMERAVLDYFAALWKAEWPHDVWTQKAAQSSEKKLVVAPENPSSYWGFVLSMGCTEGTLYGMWNGRDYLSGKIMLMDDHVDGEHRLEYSNGNGCHSNGHSNGHGKAGLHQEHVVLENPFGTGLRSPSKESRTPICFYSTESHYSFRKAMVILRIKTFHKVATKLKFPPPKGFDSWPKEVPSNEDGSINVQSLAVLVEEFAKRGYPALICFNYGTTFKGAYDNVGKAADLLFPIFRRHNLLNRSFVYTDEKGELRRVERHGFWFHVDGALGAAHMPFLKMAQRHGMLEPELDAPIPDFDFSLRGKNTEDYDYSDIEVVNSIAVSGHKWIGCPFPTGVYMTKSKFQLMPPEKPNYIGTPDTTFSGSRSGLASVLMWDYLSRHSFNDLMEKAVYSHKMASILAGKLRALNELVARRELHPNLSPPSLWVSHSPLSLGVIFRRPNEAIMEKYILCAEEEIVQGESRKLTHAYAMEHVTVEQIDRLIDDLCQDGAFDLEEKKCYRKSYQADAVTQMVHLCS</sequence>
<proteinExistence type="inferred from homology"/>
<dbReference type="InterPro" id="IPR015424">
    <property type="entry name" value="PyrdxlP-dep_Trfase"/>
</dbReference>
<evidence type="ECO:0008006" key="9">
    <source>
        <dbReference type="Google" id="ProtNLM"/>
    </source>
</evidence>
<organism evidence="7 8">
    <name type="scientific">Riccia sorocarpa</name>
    <dbReference type="NCBI Taxonomy" id="122646"/>
    <lineage>
        <taxon>Eukaryota</taxon>
        <taxon>Viridiplantae</taxon>
        <taxon>Streptophyta</taxon>
        <taxon>Embryophyta</taxon>
        <taxon>Marchantiophyta</taxon>
        <taxon>Marchantiopsida</taxon>
        <taxon>Marchantiidae</taxon>
        <taxon>Marchantiales</taxon>
        <taxon>Ricciaceae</taxon>
        <taxon>Riccia</taxon>
    </lineage>
</organism>
<protein>
    <recommendedName>
        <fullName evidence="9">Histidine decarboxylase</fullName>
    </recommendedName>
</protein>
<dbReference type="GO" id="GO:0016831">
    <property type="term" value="F:carboxy-lyase activity"/>
    <property type="evidence" value="ECO:0007669"/>
    <property type="project" value="UniProtKB-KW"/>
</dbReference>
<dbReference type="Gene3D" id="3.40.640.10">
    <property type="entry name" value="Type I PLP-dependent aspartate aminotransferase-like (Major domain)"/>
    <property type="match status" value="1"/>
</dbReference>
<comment type="similarity">
    <text evidence="2">Belongs to the group II decarboxylase family.</text>
</comment>
<evidence type="ECO:0000256" key="1">
    <source>
        <dbReference type="ARBA" id="ARBA00001933"/>
    </source>
</evidence>
<dbReference type="InterPro" id="IPR051151">
    <property type="entry name" value="Group_II_Decarboxylase"/>
</dbReference>
<dbReference type="Pfam" id="PF00282">
    <property type="entry name" value="Pyridoxal_deC"/>
    <property type="match status" value="1"/>
</dbReference>
<keyword evidence="3" id="KW-0210">Decarboxylase</keyword>
<comment type="caution">
    <text evidence="7">The sequence shown here is derived from an EMBL/GenBank/DDBJ whole genome shotgun (WGS) entry which is preliminary data.</text>
</comment>
<dbReference type="AlphaFoldDB" id="A0ABD3H9L5"/>
<keyword evidence="4 6" id="KW-0663">Pyridoxal phosphate</keyword>
<gene>
    <name evidence="7" type="ORF">R1sor_014527</name>
</gene>
<keyword evidence="5" id="KW-0456">Lyase</keyword>
<dbReference type="PANTHER" id="PTHR46101">
    <property type="match status" value="1"/>
</dbReference>
<dbReference type="PANTHER" id="PTHR46101:SF18">
    <property type="entry name" value="HISTIDINE DECARBOXYLASE"/>
    <property type="match status" value="1"/>
</dbReference>
<evidence type="ECO:0000256" key="6">
    <source>
        <dbReference type="PIRSR" id="PIRSR602129-50"/>
    </source>
</evidence>
<name>A0ABD3H9L5_9MARC</name>
<accession>A0ABD3H9L5</accession>
<dbReference type="InterPro" id="IPR002129">
    <property type="entry name" value="PyrdxlP-dep_de-COase"/>
</dbReference>
<evidence type="ECO:0000256" key="3">
    <source>
        <dbReference type="ARBA" id="ARBA00022793"/>
    </source>
</evidence>
<reference evidence="7 8" key="1">
    <citation type="submission" date="2024-09" db="EMBL/GenBank/DDBJ databases">
        <title>Chromosome-scale assembly of Riccia sorocarpa.</title>
        <authorList>
            <person name="Paukszto L."/>
        </authorList>
    </citation>
    <scope>NUCLEOTIDE SEQUENCE [LARGE SCALE GENOMIC DNA]</scope>
    <source>
        <strain evidence="7">LP-2024</strain>
        <tissue evidence="7">Aerial parts of the thallus</tissue>
    </source>
</reference>
<comment type="cofactor">
    <cofactor evidence="1 6">
        <name>pyridoxal 5'-phosphate</name>
        <dbReference type="ChEBI" id="CHEBI:597326"/>
    </cofactor>
</comment>
<feature type="modified residue" description="N6-(pyridoxal phosphate)lysine" evidence="6">
    <location>
        <position position="490"/>
    </location>
</feature>
<dbReference type="EMBL" id="JBJQOH010000004">
    <property type="protein sequence ID" value="KAL3688218.1"/>
    <property type="molecule type" value="Genomic_DNA"/>
</dbReference>
<evidence type="ECO:0000256" key="2">
    <source>
        <dbReference type="ARBA" id="ARBA00009533"/>
    </source>
</evidence>
<dbReference type="Proteomes" id="UP001633002">
    <property type="component" value="Unassembled WGS sequence"/>
</dbReference>
<evidence type="ECO:0000313" key="8">
    <source>
        <dbReference type="Proteomes" id="UP001633002"/>
    </source>
</evidence>